<organism evidence="2 3">
    <name type="scientific">Thalassiosira oceanica</name>
    <name type="common">Marine diatom</name>
    <dbReference type="NCBI Taxonomy" id="159749"/>
    <lineage>
        <taxon>Eukaryota</taxon>
        <taxon>Sar</taxon>
        <taxon>Stramenopiles</taxon>
        <taxon>Ochrophyta</taxon>
        <taxon>Bacillariophyta</taxon>
        <taxon>Coscinodiscophyceae</taxon>
        <taxon>Thalassiosirophycidae</taxon>
        <taxon>Thalassiosirales</taxon>
        <taxon>Thalassiosiraceae</taxon>
        <taxon>Thalassiosira</taxon>
    </lineage>
</organism>
<name>K0RD98_THAOC</name>
<gene>
    <name evidence="2" type="ORF">THAOC_30859</name>
</gene>
<dbReference type="Proteomes" id="UP000266841">
    <property type="component" value="Unassembled WGS sequence"/>
</dbReference>
<sequence length="323" mass="35515">MLSTWFPKKQWTSITGQSEDEAATYAKYDQQCILLWLFHYFQVATSPLNQATEANRNGNVHATLVIPPQCSQEGMSGRYPARVAVPGLERAPRHHPGEEVGRPVWVARHDPRAKRELVHCLRDLGILKVIFVRRISSLGTPPAIGASPVSREQRHLLDLGGVGKERLDVRLVHPLLLAGDDDGVGRRQGRPYRLAGRGEVRQEQVSLTVVRFLPAVAEIVRGDVPAVHQRQALSDLPVAARSDERAPGVVGAGSQGELGGDQLNLHGRRACKDDVKAMDGAVHEEKEEGDRNFNHRPAFLPIINWSSEGPCTRGTLAFPSLPP</sequence>
<evidence type="ECO:0000256" key="1">
    <source>
        <dbReference type="SAM" id="MobiDB-lite"/>
    </source>
</evidence>
<proteinExistence type="predicted"/>
<comment type="caution">
    <text evidence="2">The sequence shown here is derived from an EMBL/GenBank/DDBJ whole genome shotgun (WGS) entry which is preliminary data.</text>
</comment>
<accession>K0RD98</accession>
<feature type="region of interest" description="Disordered" evidence="1">
    <location>
        <begin position="244"/>
        <end position="263"/>
    </location>
</feature>
<feature type="compositionally biased region" description="Gly residues" evidence="1">
    <location>
        <begin position="250"/>
        <end position="259"/>
    </location>
</feature>
<evidence type="ECO:0000313" key="2">
    <source>
        <dbReference type="EMBL" id="EJK50199.1"/>
    </source>
</evidence>
<evidence type="ECO:0000313" key="3">
    <source>
        <dbReference type="Proteomes" id="UP000266841"/>
    </source>
</evidence>
<keyword evidence="3" id="KW-1185">Reference proteome</keyword>
<reference evidence="2 3" key="1">
    <citation type="journal article" date="2012" name="Genome Biol.">
        <title>Genome and low-iron response of an oceanic diatom adapted to chronic iron limitation.</title>
        <authorList>
            <person name="Lommer M."/>
            <person name="Specht M."/>
            <person name="Roy A.S."/>
            <person name="Kraemer L."/>
            <person name="Andreson R."/>
            <person name="Gutowska M.A."/>
            <person name="Wolf J."/>
            <person name="Bergner S.V."/>
            <person name="Schilhabel M.B."/>
            <person name="Klostermeier U.C."/>
            <person name="Beiko R.G."/>
            <person name="Rosenstiel P."/>
            <person name="Hippler M."/>
            <person name="Laroche J."/>
        </authorList>
    </citation>
    <scope>NUCLEOTIDE SEQUENCE [LARGE SCALE GENOMIC DNA]</scope>
    <source>
        <strain evidence="2 3">CCMP1005</strain>
    </source>
</reference>
<protein>
    <submittedName>
        <fullName evidence="2">Uncharacterized protein</fullName>
    </submittedName>
</protein>
<dbReference type="EMBL" id="AGNL01044121">
    <property type="protein sequence ID" value="EJK50199.1"/>
    <property type="molecule type" value="Genomic_DNA"/>
</dbReference>
<dbReference type="AlphaFoldDB" id="K0RD98"/>